<gene>
    <name evidence="2" type="ORF">HINF_LOCUS19377</name>
</gene>
<feature type="coiled-coil region" evidence="1">
    <location>
        <begin position="75"/>
        <end position="102"/>
    </location>
</feature>
<protein>
    <submittedName>
        <fullName evidence="2">Hypothetical_protein</fullName>
    </submittedName>
</protein>
<comment type="caution">
    <text evidence="2">The sequence shown here is derived from an EMBL/GenBank/DDBJ whole genome shotgun (WGS) entry which is preliminary data.</text>
</comment>
<organism evidence="2 3">
    <name type="scientific">Hexamita inflata</name>
    <dbReference type="NCBI Taxonomy" id="28002"/>
    <lineage>
        <taxon>Eukaryota</taxon>
        <taxon>Metamonada</taxon>
        <taxon>Diplomonadida</taxon>
        <taxon>Hexamitidae</taxon>
        <taxon>Hexamitinae</taxon>
        <taxon>Hexamita</taxon>
    </lineage>
</organism>
<evidence type="ECO:0000256" key="1">
    <source>
        <dbReference type="SAM" id="Coils"/>
    </source>
</evidence>
<reference evidence="2 3" key="1">
    <citation type="submission" date="2024-07" db="EMBL/GenBank/DDBJ databases">
        <authorList>
            <person name="Akdeniz Z."/>
        </authorList>
    </citation>
    <scope>NUCLEOTIDE SEQUENCE [LARGE SCALE GENOMIC DNA]</scope>
</reference>
<evidence type="ECO:0000313" key="3">
    <source>
        <dbReference type="Proteomes" id="UP001642409"/>
    </source>
</evidence>
<keyword evidence="3" id="KW-1185">Reference proteome</keyword>
<name>A0ABP1I0J5_9EUKA</name>
<proteinExistence type="predicted"/>
<accession>A0ABP1I0J5</accession>
<sequence>MKHALPKPLQQISFSSNSMQTCDTNISTTTSILSQTTSNLCQIKNNNEYDDSSEFAVIDDAHLLQSKIAEQLTNLKRMERYIEKLVCKIDVIQNNIKIIKQNYKYVVLNIIKLTK</sequence>
<evidence type="ECO:0000313" key="2">
    <source>
        <dbReference type="EMBL" id="CAL6005451.1"/>
    </source>
</evidence>
<keyword evidence="1" id="KW-0175">Coiled coil</keyword>
<dbReference type="Proteomes" id="UP001642409">
    <property type="component" value="Unassembled WGS sequence"/>
</dbReference>
<dbReference type="EMBL" id="CAXDID020000051">
    <property type="protein sequence ID" value="CAL6005451.1"/>
    <property type="molecule type" value="Genomic_DNA"/>
</dbReference>